<comment type="caution">
    <text evidence="2">The sequence shown here is derived from an EMBL/GenBank/DDBJ whole genome shotgun (WGS) entry which is preliminary data.</text>
</comment>
<organism evidence="2 3">
    <name type="scientific">Tanacetum coccineum</name>
    <dbReference type="NCBI Taxonomy" id="301880"/>
    <lineage>
        <taxon>Eukaryota</taxon>
        <taxon>Viridiplantae</taxon>
        <taxon>Streptophyta</taxon>
        <taxon>Embryophyta</taxon>
        <taxon>Tracheophyta</taxon>
        <taxon>Spermatophyta</taxon>
        <taxon>Magnoliopsida</taxon>
        <taxon>eudicotyledons</taxon>
        <taxon>Gunneridae</taxon>
        <taxon>Pentapetalae</taxon>
        <taxon>asterids</taxon>
        <taxon>campanulids</taxon>
        <taxon>Asterales</taxon>
        <taxon>Asteraceae</taxon>
        <taxon>Asteroideae</taxon>
        <taxon>Anthemideae</taxon>
        <taxon>Anthemidinae</taxon>
        <taxon>Tanacetum</taxon>
    </lineage>
</organism>
<accession>A0ABQ5J426</accession>
<keyword evidence="1" id="KW-0472">Membrane</keyword>
<evidence type="ECO:0000313" key="3">
    <source>
        <dbReference type="Proteomes" id="UP001151760"/>
    </source>
</evidence>
<dbReference type="PANTHER" id="PTHR11439:SF524">
    <property type="entry name" value="RNA-DIRECTED DNA POLYMERASE, PROTEIN KINASE RLK-PELLE-DLSV FAMILY"/>
    <property type="match status" value="1"/>
</dbReference>
<keyword evidence="3" id="KW-1185">Reference proteome</keyword>
<dbReference type="Proteomes" id="UP001151760">
    <property type="component" value="Unassembled WGS sequence"/>
</dbReference>
<evidence type="ECO:0000313" key="2">
    <source>
        <dbReference type="EMBL" id="GJU07239.1"/>
    </source>
</evidence>
<protein>
    <submittedName>
        <fullName evidence="2">Ribonuclease H-like domain-containing protein</fullName>
    </submittedName>
</protein>
<proteinExistence type="predicted"/>
<gene>
    <name evidence="2" type="ORF">Tco_1123669</name>
</gene>
<reference evidence="2" key="2">
    <citation type="submission" date="2022-01" db="EMBL/GenBank/DDBJ databases">
        <authorList>
            <person name="Yamashiro T."/>
            <person name="Shiraishi A."/>
            <person name="Satake H."/>
            <person name="Nakayama K."/>
        </authorList>
    </citation>
    <scope>NUCLEOTIDE SEQUENCE</scope>
</reference>
<name>A0ABQ5J426_9ASTR</name>
<evidence type="ECO:0000256" key="1">
    <source>
        <dbReference type="SAM" id="Phobius"/>
    </source>
</evidence>
<keyword evidence="1" id="KW-0812">Transmembrane</keyword>
<sequence>MAHSSARYEECFLFMARDLRQSICIAHGFVVTTHPDYVCLSPSVRMFGLSKPRAWFQQFTCFITGRFSAQPKLDRSPFLYFIAVHDISFLLLYVYDLFLRPPSKHYTRYHYSASRTPVDTESKLGSDGDPVSDPTFLPASGWVLFSNCLSHAAWTSPFACILRCVFYMHATRAPHFTALKRILRYVRGTLTFGLQIHASTTAQLTAYTDADWAGCPVTRRSTSGYCVFLGDNFVRFQSDRLPYLSSSAEERSIAVFANVVAGMCGIRICFRDGMTLYHSYSRLL</sequence>
<dbReference type="EMBL" id="BQNB010021518">
    <property type="protein sequence ID" value="GJU07239.1"/>
    <property type="molecule type" value="Genomic_DNA"/>
</dbReference>
<reference evidence="2" key="1">
    <citation type="journal article" date="2022" name="Int. J. Mol. Sci.">
        <title>Draft Genome of Tanacetum Coccineum: Genomic Comparison of Closely Related Tanacetum-Family Plants.</title>
        <authorList>
            <person name="Yamashiro T."/>
            <person name="Shiraishi A."/>
            <person name="Nakayama K."/>
            <person name="Satake H."/>
        </authorList>
    </citation>
    <scope>NUCLEOTIDE SEQUENCE</scope>
</reference>
<keyword evidence="1" id="KW-1133">Transmembrane helix</keyword>
<feature type="transmembrane region" description="Helical" evidence="1">
    <location>
        <begin position="78"/>
        <end position="98"/>
    </location>
</feature>
<dbReference type="PANTHER" id="PTHR11439">
    <property type="entry name" value="GAG-POL-RELATED RETROTRANSPOSON"/>
    <property type="match status" value="1"/>
</dbReference>